<evidence type="ECO:0000256" key="3">
    <source>
        <dbReference type="ARBA" id="ARBA00022660"/>
    </source>
</evidence>
<evidence type="ECO:0000256" key="12">
    <source>
        <dbReference type="ARBA" id="ARBA00041778"/>
    </source>
</evidence>
<evidence type="ECO:0000256" key="11">
    <source>
        <dbReference type="ARBA" id="ARBA00041372"/>
    </source>
</evidence>
<dbReference type="GO" id="GO:0046872">
    <property type="term" value="F:metal ion binding"/>
    <property type="evidence" value="ECO:0007669"/>
    <property type="project" value="InterPro"/>
</dbReference>
<dbReference type="PANTHER" id="PTHR11851">
    <property type="entry name" value="METALLOPROTEASE"/>
    <property type="match status" value="1"/>
</dbReference>
<name>A0A448YMA9_BRENA</name>
<evidence type="ECO:0000256" key="5">
    <source>
        <dbReference type="ARBA" id="ARBA00022946"/>
    </source>
</evidence>
<gene>
    <name evidence="14" type="ORF">BRENAR_LOCUS2758</name>
</gene>
<proteinExistence type="inferred from homology"/>
<evidence type="ECO:0000256" key="2">
    <source>
        <dbReference type="ARBA" id="ARBA00022448"/>
    </source>
</evidence>
<dbReference type="InterPro" id="IPR011765">
    <property type="entry name" value="Pept_M16_N"/>
</dbReference>
<evidence type="ECO:0000256" key="1">
    <source>
        <dbReference type="ARBA" id="ARBA00004443"/>
    </source>
</evidence>
<dbReference type="AlphaFoldDB" id="A0A448YMA9"/>
<dbReference type="EMBL" id="CAACVR010000016">
    <property type="protein sequence ID" value="VEU22026.1"/>
    <property type="molecule type" value="Genomic_DNA"/>
</dbReference>
<keyword evidence="6" id="KW-0249">Electron transport</keyword>
<evidence type="ECO:0000313" key="15">
    <source>
        <dbReference type="Proteomes" id="UP000290900"/>
    </source>
</evidence>
<reference evidence="14 15" key="1">
    <citation type="submission" date="2018-12" db="EMBL/GenBank/DDBJ databases">
        <authorList>
            <person name="Tiukova I."/>
            <person name="Dainat J."/>
        </authorList>
    </citation>
    <scope>NUCLEOTIDE SEQUENCE [LARGE SCALE GENOMIC DNA]</scope>
</reference>
<dbReference type="STRING" id="13370.A0A448YMA9"/>
<evidence type="ECO:0000256" key="9">
    <source>
        <dbReference type="ARBA" id="ARBA00038146"/>
    </source>
</evidence>
<dbReference type="OrthoDB" id="6369905at2759"/>
<dbReference type="InterPro" id="IPR050361">
    <property type="entry name" value="MPP/UQCRC_Complex"/>
</dbReference>
<evidence type="ECO:0000259" key="13">
    <source>
        <dbReference type="Pfam" id="PF00675"/>
    </source>
</evidence>
<evidence type="ECO:0000256" key="4">
    <source>
        <dbReference type="ARBA" id="ARBA00022792"/>
    </source>
</evidence>
<feature type="domain" description="Peptidase M16 N-terminal" evidence="13">
    <location>
        <begin position="26"/>
        <end position="164"/>
    </location>
</feature>
<dbReference type="FunCoup" id="A0A448YMA9">
    <property type="interactions" value="333"/>
</dbReference>
<evidence type="ECO:0000256" key="8">
    <source>
        <dbReference type="ARBA" id="ARBA00023136"/>
    </source>
</evidence>
<dbReference type="Gene3D" id="3.30.830.10">
    <property type="entry name" value="Metalloenzyme, LuxS/M16 peptidase-like"/>
    <property type="match status" value="2"/>
</dbReference>
<dbReference type="SUPFAM" id="SSF63411">
    <property type="entry name" value="LuxS/MPP-like metallohydrolase"/>
    <property type="match status" value="2"/>
</dbReference>
<dbReference type="PANTHER" id="PTHR11851:SF209">
    <property type="entry name" value="CYTOCHROME B-C1 COMPLEX SUBUNIT 2, MITOCHONDRIAL"/>
    <property type="match status" value="1"/>
</dbReference>
<keyword evidence="15" id="KW-1185">Reference proteome</keyword>
<evidence type="ECO:0000256" key="7">
    <source>
        <dbReference type="ARBA" id="ARBA00023128"/>
    </source>
</evidence>
<dbReference type="Proteomes" id="UP000290900">
    <property type="component" value="Unassembled WGS sequence"/>
</dbReference>
<keyword evidence="5" id="KW-0809">Transit peptide</keyword>
<organism evidence="14 15">
    <name type="scientific">Brettanomyces naardenensis</name>
    <name type="common">Yeast</name>
    <dbReference type="NCBI Taxonomy" id="13370"/>
    <lineage>
        <taxon>Eukaryota</taxon>
        <taxon>Fungi</taxon>
        <taxon>Dikarya</taxon>
        <taxon>Ascomycota</taxon>
        <taxon>Saccharomycotina</taxon>
        <taxon>Pichiomycetes</taxon>
        <taxon>Pichiales</taxon>
        <taxon>Pichiaceae</taxon>
        <taxon>Brettanomyces</taxon>
    </lineage>
</organism>
<keyword evidence="3" id="KW-0679">Respiratory chain</keyword>
<evidence type="ECO:0000256" key="10">
    <source>
        <dbReference type="ARBA" id="ARBA00040751"/>
    </source>
</evidence>
<dbReference type="Pfam" id="PF00675">
    <property type="entry name" value="Peptidase_M16"/>
    <property type="match status" value="1"/>
</dbReference>
<keyword evidence="8" id="KW-0472">Membrane</keyword>
<accession>A0A448YMA9</accession>
<sequence>MFTKSSVRSFSTSIPRALKVSTVPTVTSPVSSLKVLVKGAGSKDTPSGLSHLLASSAFLDTASKSALRLKRESELLGGSYKASVTRDALVLEATFLKEDLPFFVNAIGSTLTETSFKNHEFNELVLPFATYTGAKANSSPSFEALEELHAISFKRGLGQPLYYDGVKSYSAVDLSLFAESLYTSENVEIIGSNVVEEDLARFVKESPLSELPAAKNETTAEKPKQKTYTGVESRIRKPGQTVAVIGLPVASADVPTYKLVSAAVVSAIPDTYEATVKADVLSYEQSGLLYVSIASDDAAEVGSLLKKAAAALEKASGSSLTKYKPLASYIAGADGSSAKDLESAKTSVKIPKFNLVVVGDVDSVPLADEL</sequence>
<dbReference type="GO" id="GO:0005743">
    <property type="term" value="C:mitochondrial inner membrane"/>
    <property type="evidence" value="ECO:0007669"/>
    <property type="project" value="UniProtKB-SubCell"/>
</dbReference>
<keyword evidence="7" id="KW-0496">Mitochondrion</keyword>
<dbReference type="InParanoid" id="A0A448YMA9"/>
<protein>
    <recommendedName>
        <fullName evidence="10">Cytochrome b-c1 complex subunit 2, mitochondrial</fullName>
    </recommendedName>
    <alternativeName>
        <fullName evidence="12">Complex III subunit 2</fullName>
    </alternativeName>
    <alternativeName>
        <fullName evidence="11">Core protein II</fullName>
    </alternativeName>
</protein>
<comment type="similarity">
    <text evidence="9">Belongs to the peptidase M16 family. UQCRC2/QCR2 subfamily.</text>
</comment>
<comment type="subcellular location">
    <subcellularLocation>
        <location evidence="1">Mitochondrion inner membrane</location>
        <topology evidence="1">Peripheral membrane protein</topology>
        <orientation evidence="1">Matrix side</orientation>
    </subcellularLocation>
</comment>
<keyword evidence="2" id="KW-0813">Transport</keyword>
<dbReference type="InterPro" id="IPR011249">
    <property type="entry name" value="Metalloenz_LuxS/M16"/>
</dbReference>
<evidence type="ECO:0000313" key="14">
    <source>
        <dbReference type="EMBL" id="VEU22026.1"/>
    </source>
</evidence>
<evidence type="ECO:0000256" key="6">
    <source>
        <dbReference type="ARBA" id="ARBA00022982"/>
    </source>
</evidence>
<keyword evidence="4" id="KW-0999">Mitochondrion inner membrane</keyword>